<dbReference type="EMBL" id="JAUSSK010000001">
    <property type="protein sequence ID" value="MDQ0008546.1"/>
    <property type="molecule type" value="Genomic_DNA"/>
</dbReference>
<dbReference type="InterPro" id="IPR052704">
    <property type="entry name" value="ECF_Sigma-70_Domain"/>
</dbReference>
<comment type="caution">
    <text evidence="4">The sequence shown here is derived from an EMBL/GenBank/DDBJ whole genome shotgun (WGS) entry which is preliminary data.</text>
</comment>
<dbReference type="Gene3D" id="3.10.450.50">
    <property type="match status" value="1"/>
</dbReference>
<dbReference type="NCBIfam" id="NF007214">
    <property type="entry name" value="PRK09636.1"/>
    <property type="match status" value="1"/>
</dbReference>
<proteinExistence type="predicted"/>
<reference evidence="4 5" key="1">
    <citation type="submission" date="2023-07" db="EMBL/GenBank/DDBJ databases">
        <title>Sorghum-associated microbial communities from plants grown in Nebraska, USA.</title>
        <authorList>
            <person name="Schachtman D."/>
        </authorList>
    </citation>
    <scope>NUCLEOTIDE SEQUENCE [LARGE SCALE GENOMIC DNA]</scope>
    <source>
        <strain evidence="4 5">CC60</strain>
    </source>
</reference>
<feature type="domain" description="RNA polymerase sigma factor 70 region 4 type 2" evidence="3">
    <location>
        <begin position="109"/>
        <end position="160"/>
    </location>
</feature>
<comment type="subunit">
    <text evidence="1">Interacts transiently with the RNA polymerase catalytic core formed by RpoA, RpoB, RpoC and RpoZ (2 alpha, 1 beta, 1 beta' and 1 omega subunit) to form the RNA polymerase holoenzyme that can initiate transcription.</text>
</comment>
<gene>
    <name evidence="4" type="ORF">J2T07_000705</name>
</gene>
<dbReference type="InterPro" id="IPR013325">
    <property type="entry name" value="RNA_pol_sigma_r2"/>
</dbReference>
<dbReference type="InterPro" id="IPR007627">
    <property type="entry name" value="RNA_pol_sigma70_r2"/>
</dbReference>
<organism evidence="4 5">
    <name type="scientific">Luteibacter jiangsuensis</name>
    <dbReference type="NCBI Taxonomy" id="637577"/>
    <lineage>
        <taxon>Bacteria</taxon>
        <taxon>Pseudomonadati</taxon>
        <taxon>Pseudomonadota</taxon>
        <taxon>Gammaproteobacteria</taxon>
        <taxon>Lysobacterales</taxon>
        <taxon>Rhodanobacteraceae</taxon>
        <taxon>Luteibacter</taxon>
    </lineage>
</organism>
<dbReference type="PANTHER" id="PTHR30173">
    <property type="entry name" value="SIGMA 19 FACTOR"/>
    <property type="match status" value="1"/>
</dbReference>
<dbReference type="Proteomes" id="UP001237737">
    <property type="component" value="Unassembled WGS sequence"/>
</dbReference>
<dbReference type="NCBIfam" id="TIGR02957">
    <property type="entry name" value="SigX4"/>
    <property type="match status" value="1"/>
</dbReference>
<dbReference type="RefSeq" id="WP_306847328.1">
    <property type="nucleotide sequence ID" value="NZ_JAUSSK010000001.1"/>
</dbReference>
<dbReference type="Pfam" id="PF04542">
    <property type="entry name" value="Sigma70_r2"/>
    <property type="match status" value="1"/>
</dbReference>
<dbReference type="InterPro" id="IPR014284">
    <property type="entry name" value="RNA_pol_sigma-70_dom"/>
</dbReference>
<dbReference type="NCBIfam" id="TIGR02937">
    <property type="entry name" value="sigma70-ECF"/>
    <property type="match status" value="1"/>
</dbReference>
<evidence type="ECO:0000259" key="3">
    <source>
        <dbReference type="Pfam" id="PF08281"/>
    </source>
</evidence>
<evidence type="ECO:0000313" key="5">
    <source>
        <dbReference type="Proteomes" id="UP001237737"/>
    </source>
</evidence>
<sequence length="297" mass="33017">MGMNDATATFSALRPRLHGIAYRMLGSVAESEDVVQDIWLSWNAAEHSAIENAEAWLVAATTRRAIDRLRAAKVRREEYVGIWLPEPILTDHGASPEDVQELAGDVSVAFLLLLERLSPEARAAFLLREVFDVDYAEIAGTIGKSEAACRQLVHRAKDQLRDERPRHAVPREAHLALMRRFAEALANGDFPAIRSMLAVDADFSGDGGGKVTSFPKPMLGGQRIAQLFYAAHLRYGTAVEVRLTRINGEWAFLRYIEGQLESAQTYVTDGEKILSIHVQRNPDKLRRIEQGLQGFAA</sequence>
<dbReference type="InterPro" id="IPR014303">
    <property type="entry name" value="RNA_pol_sigma-70_ECF"/>
</dbReference>
<dbReference type="SUPFAM" id="SSF88946">
    <property type="entry name" value="Sigma2 domain of RNA polymerase sigma factors"/>
    <property type="match status" value="1"/>
</dbReference>
<feature type="domain" description="RNA polymerase sigma-70 region 2" evidence="2">
    <location>
        <begin position="10"/>
        <end position="73"/>
    </location>
</feature>
<dbReference type="PANTHER" id="PTHR30173:SF36">
    <property type="entry name" value="ECF RNA POLYMERASE SIGMA FACTOR SIGJ"/>
    <property type="match status" value="1"/>
</dbReference>
<dbReference type="InterPro" id="IPR013324">
    <property type="entry name" value="RNA_pol_sigma_r3/r4-like"/>
</dbReference>
<dbReference type="Pfam" id="PF08281">
    <property type="entry name" value="Sigma70_r4_2"/>
    <property type="match status" value="1"/>
</dbReference>
<dbReference type="InterPro" id="IPR032710">
    <property type="entry name" value="NTF2-like_dom_sf"/>
</dbReference>
<evidence type="ECO:0000259" key="2">
    <source>
        <dbReference type="Pfam" id="PF04542"/>
    </source>
</evidence>
<dbReference type="InterPro" id="IPR013249">
    <property type="entry name" value="RNA_pol_sigma70_r4_t2"/>
</dbReference>
<name>A0ABT9SU90_9GAMM</name>
<dbReference type="Gene3D" id="1.10.10.10">
    <property type="entry name" value="Winged helix-like DNA-binding domain superfamily/Winged helix DNA-binding domain"/>
    <property type="match status" value="1"/>
</dbReference>
<accession>A0ABT9SU90</accession>
<keyword evidence="5" id="KW-1185">Reference proteome</keyword>
<dbReference type="Gene3D" id="1.10.1740.10">
    <property type="match status" value="1"/>
</dbReference>
<evidence type="ECO:0000256" key="1">
    <source>
        <dbReference type="ARBA" id="ARBA00011344"/>
    </source>
</evidence>
<dbReference type="SUPFAM" id="SSF88659">
    <property type="entry name" value="Sigma3 and sigma4 domains of RNA polymerase sigma factors"/>
    <property type="match status" value="1"/>
</dbReference>
<dbReference type="InterPro" id="IPR036388">
    <property type="entry name" value="WH-like_DNA-bd_sf"/>
</dbReference>
<dbReference type="SUPFAM" id="SSF54427">
    <property type="entry name" value="NTF2-like"/>
    <property type="match status" value="1"/>
</dbReference>
<protein>
    <submittedName>
        <fullName evidence="4">RNA polymerase sigma-70 factor (ECF subfamily)</fullName>
    </submittedName>
</protein>
<evidence type="ECO:0000313" key="4">
    <source>
        <dbReference type="EMBL" id="MDQ0008546.1"/>
    </source>
</evidence>